<reference evidence="1" key="1">
    <citation type="submission" date="2018-06" db="EMBL/GenBank/DDBJ databases">
        <authorList>
            <person name="Zhirakovskaya E."/>
        </authorList>
    </citation>
    <scope>NUCLEOTIDE SEQUENCE</scope>
</reference>
<organism evidence="1">
    <name type="scientific">hydrothermal vent metagenome</name>
    <dbReference type="NCBI Taxonomy" id="652676"/>
    <lineage>
        <taxon>unclassified sequences</taxon>
        <taxon>metagenomes</taxon>
        <taxon>ecological metagenomes</taxon>
    </lineage>
</organism>
<gene>
    <name evidence="1" type="ORF">MNBD_NITROSPINAE04-2381</name>
</gene>
<dbReference type="SUPFAM" id="SSF48452">
    <property type="entry name" value="TPR-like"/>
    <property type="match status" value="1"/>
</dbReference>
<dbReference type="AlphaFoldDB" id="A0A3B1BV34"/>
<dbReference type="InterPro" id="IPR019734">
    <property type="entry name" value="TPR_rpt"/>
</dbReference>
<accession>A0A3B1BV34</accession>
<dbReference type="Pfam" id="PF13181">
    <property type="entry name" value="TPR_8"/>
    <property type="match status" value="1"/>
</dbReference>
<proteinExistence type="predicted"/>
<dbReference type="EMBL" id="UOGA01000208">
    <property type="protein sequence ID" value="VAX21769.1"/>
    <property type="molecule type" value="Genomic_DNA"/>
</dbReference>
<name>A0A3B1BV34_9ZZZZ</name>
<evidence type="ECO:0000313" key="1">
    <source>
        <dbReference type="EMBL" id="VAX21769.1"/>
    </source>
</evidence>
<sequence>MALITKPPIAKPAVGRKDADNRRRCGAAILTIIWLVGFGACFKSDQALFDGAEQLWLKDEYSRAADKLKLLVAEYPDSAKVSQAYYRLGEIYYLNLDNPNKALDYFIKVTKLEGKTELNLKSHKYIADIYQQALGNYNLAILQYQRILNDFRDIIKADEYMLNIGKMYYKKGACPQAIIEYQALLKEFPKSDFALEASYHIANCMIIDGEAKEAKIIYEKALLDYPENKYKYGIMLGIGACYEELDQLEKALLTYEKMREAFPGKKLVKKKINSAKKRIKARKR</sequence>
<dbReference type="SMART" id="SM00028">
    <property type="entry name" value="TPR"/>
    <property type="match status" value="4"/>
</dbReference>
<dbReference type="InterPro" id="IPR011990">
    <property type="entry name" value="TPR-like_helical_dom_sf"/>
</dbReference>
<protein>
    <submittedName>
        <fullName evidence="1">Uncharacterized protein</fullName>
    </submittedName>
</protein>
<dbReference type="Pfam" id="PF13174">
    <property type="entry name" value="TPR_6"/>
    <property type="match status" value="2"/>
</dbReference>
<dbReference type="Gene3D" id="1.25.40.10">
    <property type="entry name" value="Tetratricopeptide repeat domain"/>
    <property type="match status" value="2"/>
</dbReference>